<dbReference type="SUPFAM" id="SSF51735">
    <property type="entry name" value="NAD(P)-binding Rossmann-fold domains"/>
    <property type="match status" value="1"/>
</dbReference>
<dbReference type="InterPro" id="IPR003869">
    <property type="entry name" value="Polysac_CapD-like"/>
</dbReference>
<feature type="transmembrane region" description="Helical" evidence="2">
    <location>
        <begin position="20"/>
        <end position="43"/>
    </location>
</feature>
<dbReference type="InterPro" id="IPR051203">
    <property type="entry name" value="Polysaccharide_Synthase-Rel"/>
</dbReference>
<keyword evidence="2" id="KW-0812">Transmembrane</keyword>
<reference evidence="5" key="1">
    <citation type="journal article" date="2019" name="Int. J. Syst. Evol. Microbiol.">
        <title>The Global Catalogue of Microorganisms (GCM) 10K type strain sequencing project: providing services to taxonomists for standard genome sequencing and annotation.</title>
        <authorList>
            <consortium name="The Broad Institute Genomics Platform"/>
            <consortium name="The Broad Institute Genome Sequencing Center for Infectious Disease"/>
            <person name="Wu L."/>
            <person name="Ma J."/>
        </authorList>
    </citation>
    <scope>NUCLEOTIDE SEQUENCE [LARGE SCALE GENOMIC DNA]</scope>
    <source>
        <strain evidence="5">CGMCC 1.12477</strain>
    </source>
</reference>
<dbReference type="Pfam" id="PF13727">
    <property type="entry name" value="CoA_binding_3"/>
    <property type="match status" value="1"/>
</dbReference>
<feature type="transmembrane region" description="Helical" evidence="2">
    <location>
        <begin position="111"/>
        <end position="132"/>
    </location>
</feature>
<dbReference type="Gene3D" id="3.40.50.720">
    <property type="entry name" value="NAD(P)-binding Rossmann-like Domain"/>
    <property type="match status" value="2"/>
</dbReference>
<dbReference type="CDD" id="cd05237">
    <property type="entry name" value="UDP_invert_4-6DH_SDR_e"/>
    <property type="match status" value="1"/>
</dbReference>
<proteinExistence type="inferred from homology"/>
<comment type="similarity">
    <text evidence="1">Belongs to the polysaccharide synthase family.</text>
</comment>
<feature type="domain" description="Polysaccharide biosynthesis protein CapD-like" evidence="3">
    <location>
        <begin position="286"/>
        <end position="574"/>
    </location>
</feature>
<evidence type="ECO:0000259" key="3">
    <source>
        <dbReference type="Pfam" id="PF02719"/>
    </source>
</evidence>
<dbReference type="SUPFAM" id="SSF53335">
    <property type="entry name" value="S-adenosyl-L-methionine-dependent methyltransferases"/>
    <property type="match status" value="1"/>
</dbReference>
<dbReference type="InterPro" id="IPR036291">
    <property type="entry name" value="NAD(P)-bd_dom_sf"/>
</dbReference>
<dbReference type="EMBL" id="JBHUDD010000059">
    <property type="protein sequence ID" value="MFD1510276.1"/>
    <property type="molecule type" value="Genomic_DNA"/>
</dbReference>
<name>A0ABW4EI57_9RHOB</name>
<dbReference type="Proteomes" id="UP001597186">
    <property type="component" value="Unassembled WGS sequence"/>
</dbReference>
<dbReference type="PANTHER" id="PTHR43318">
    <property type="entry name" value="UDP-N-ACETYLGLUCOSAMINE 4,6-DEHYDRATASE"/>
    <property type="match status" value="1"/>
</dbReference>
<keyword evidence="5" id="KW-1185">Reference proteome</keyword>
<sequence length="625" mass="68260">MLLYRFVISLSRFQKQVMFLLLDLMVVPVALIFAALLNSSIALDGTQGWQFLPLVLCMIAVAAATSVGLGLPRIKLNAYESHGIMRTTAFAAVTGGAGLVINYVLGAMLTPKIFVIFTMIFLIMAVSWRVLLRQITLWIYRRGSDRMRVIVYGAGQTGQQLAAALRTDDAVELVAFVDDNPTLQSMVVAGLPVFAPSELQSVMARRKIDRIVLAMPSASARNQARIAARLRPLGVEVHSLPSFAELVCTSEVSLRDAAVPLDELLGRDNLESELPSTSEAYSGRTIMITGAGGSIGSELCRQLMKCSPAQLILFDHSELSLYNIDRELREMAQGTEIIPILGSVTDEPLVRHVLTEHRIEVILHAAAYKHVPLVEGNEIAGLWNNVFGTRIVANAARAADIPRFILVSSDKAVRPTNIMGASKRLSELVVQDLATRSTSTKFAMVRFGNVLGSSGSVIPLFREQIARGGPVTLTHGEVTRYFMTISEAARLVLLAGFYARGGDLFVLDMGKPVPIRQLARQMIEGAGMRVRDARHPDGDIEILVTGLRPGEKMHEELLISSDMLTTPHAKILRAQESYLSELEMANALRDLREAVDTQDAAAARKVVARWVEKHEGTTLTTATAN</sequence>
<evidence type="ECO:0000256" key="1">
    <source>
        <dbReference type="ARBA" id="ARBA00007430"/>
    </source>
</evidence>
<dbReference type="Pfam" id="PF02719">
    <property type="entry name" value="Polysacc_synt_2"/>
    <property type="match status" value="1"/>
</dbReference>
<protein>
    <submittedName>
        <fullName evidence="4">Polysaccharide biosynthesis protein</fullName>
    </submittedName>
</protein>
<keyword evidence="2" id="KW-0472">Membrane</keyword>
<comment type="caution">
    <text evidence="4">The sequence shown here is derived from an EMBL/GenBank/DDBJ whole genome shotgun (WGS) entry which is preliminary data.</text>
</comment>
<feature type="transmembrane region" description="Helical" evidence="2">
    <location>
        <begin position="83"/>
        <end position="105"/>
    </location>
</feature>
<evidence type="ECO:0000256" key="2">
    <source>
        <dbReference type="SAM" id="Phobius"/>
    </source>
</evidence>
<evidence type="ECO:0000313" key="4">
    <source>
        <dbReference type="EMBL" id="MFD1510276.1"/>
    </source>
</evidence>
<feature type="transmembrane region" description="Helical" evidence="2">
    <location>
        <begin position="49"/>
        <end position="71"/>
    </location>
</feature>
<dbReference type="RefSeq" id="WP_379916283.1">
    <property type="nucleotide sequence ID" value="NZ_JBHUDD010000059.1"/>
</dbReference>
<keyword evidence="2" id="KW-1133">Transmembrane helix</keyword>
<accession>A0ABW4EI57</accession>
<gene>
    <name evidence="4" type="ORF">ACFTOW_12765</name>
</gene>
<dbReference type="PANTHER" id="PTHR43318:SF1">
    <property type="entry name" value="POLYSACCHARIDE BIOSYNTHESIS PROTEIN EPSC-RELATED"/>
    <property type="match status" value="1"/>
</dbReference>
<dbReference type="InterPro" id="IPR029063">
    <property type="entry name" value="SAM-dependent_MTases_sf"/>
</dbReference>
<organism evidence="4 5">
    <name type="scientific">Lacimonas salitolerans</name>
    <dbReference type="NCBI Taxonomy" id="1323750"/>
    <lineage>
        <taxon>Bacteria</taxon>
        <taxon>Pseudomonadati</taxon>
        <taxon>Pseudomonadota</taxon>
        <taxon>Alphaproteobacteria</taxon>
        <taxon>Rhodobacterales</taxon>
        <taxon>Paracoccaceae</taxon>
        <taxon>Lacimonas</taxon>
    </lineage>
</organism>
<evidence type="ECO:0000313" key="5">
    <source>
        <dbReference type="Proteomes" id="UP001597186"/>
    </source>
</evidence>